<dbReference type="InterPro" id="IPR039877">
    <property type="entry name" value="TMEM131-like"/>
</dbReference>
<reference evidence="2 3" key="1">
    <citation type="journal article" date="2013" name="PLoS Genet.">
        <title>Distinctive expansion of potential virulence genes in the genome of the oomycete fish pathogen Saprolegnia parasitica.</title>
        <authorList>
            <person name="Jiang R.H."/>
            <person name="de Bruijn I."/>
            <person name="Haas B.J."/>
            <person name="Belmonte R."/>
            <person name="Lobach L."/>
            <person name="Christie J."/>
            <person name="van den Ackerveken G."/>
            <person name="Bottin A."/>
            <person name="Bulone V."/>
            <person name="Diaz-Moreno S.M."/>
            <person name="Dumas B."/>
            <person name="Fan L."/>
            <person name="Gaulin E."/>
            <person name="Govers F."/>
            <person name="Grenville-Briggs L.J."/>
            <person name="Horner N.R."/>
            <person name="Levin J.Z."/>
            <person name="Mammella M."/>
            <person name="Meijer H.J."/>
            <person name="Morris P."/>
            <person name="Nusbaum C."/>
            <person name="Oome S."/>
            <person name="Phillips A.J."/>
            <person name="van Rooyen D."/>
            <person name="Rzeszutek E."/>
            <person name="Saraiva M."/>
            <person name="Secombes C.J."/>
            <person name="Seidl M.F."/>
            <person name="Snel B."/>
            <person name="Stassen J.H."/>
            <person name="Sykes S."/>
            <person name="Tripathy S."/>
            <person name="van den Berg H."/>
            <person name="Vega-Arreguin J.C."/>
            <person name="Wawra S."/>
            <person name="Young S.K."/>
            <person name="Zeng Q."/>
            <person name="Dieguez-Uribeondo J."/>
            <person name="Russ C."/>
            <person name="Tyler B.M."/>
            <person name="van West P."/>
        </authorList>
    </citation>
    <scope>NUCLEOTIDE SEQUENCE [LARGE SCALE GENOMIC DNA]</scope>
    <source>
        <strain evidence="2 3">CBS 223.65</strain>
    </source>
</reference>
<organism evidence="2 3">
    <name type="scientific">Saprolegnia parasitica (strain CBS 223.65)</name>
    <dbReference type="NCBI Taxonomy" id="695850"/>
    <lineage>
        <taxon>Eukaryota</taxon>
        <taxon>Sar</taxon>
        <taxon>Stramenopiles</taxon>
        <taxon>Oomycota</taxon>
        <taxon>Saprolegniomycetes</taxon>
        <taxon>Saprolegniales</taxon>
        <taxon>Saprolegniaceae</taxon>
        <taxon>Saprolegnia</taxon>
    </lineage>
</organism>
<name>A0A067CYF0_SAPPC</name>
<dbReference type="AlphaFoldDB" id="A0A067CYF0"/>
<feature type="compositionally biased region" description="Acidic residues" evidence="1">
    <location>
        <begin position="998"/>
        <end position="1010"/>
    </location>
</feature>
<dbReference type="EMBL" id="KK583197">
    <property type="protein sequence ID" value="KDO31561.1"/>
    <property type="molecule type" value="Genomic_DNA"/>
</dbReference>
<proteinExistence type="predicted"/>
<feature type="region of interest" description="Disordered" evidence="1">
    <location>
        <begin position="923"/>
        <end position="1045"/>
    </location>
</feature>
<dbReference type="PANTHER" id="PTHR22050:SF0">
    <property type="entry name" value="TRANSMEMBRANE PROTEIN 131 HOMOLOG"/>
    <property type="match status" value="1"/>
</dbReference>
<sequence length="1214" mass="130841">MILTYQSPIAGLVTGALTLHTNISTTPEISLVYQARRLHGALTYTAVASSPSKHVVTLRNQFDVPLRLVDVDVDDASVRGATCTVARWPNDTTVTPGGRWPDVILECDRRQVLHVDEVALRVQTNGTKHVLSVASVPRCLVVDTAKGLVDASMETTSNRTLVWDLGNISTATHRQETLNLTNINADAIDVTQLHMYTDTIRYSLDRLLPSMAVAPSVADAGNDWMRRHPAYGSQAHVDAMSAHMAKVQLNMPVQAQPLLTIAPGYVASLALRVRPVAGGRMDGVALSIVTRTETLHIHVTYTAVDGTIVPARPKVRLPMLYPGKAEEISLLYTSTFAHPVAVSGIRVSDRRMQIISGSSILQPHATTEVAKLIVSPAYALACSNRDRFADCMVPQTIGYKAPPLSTFGQLVTRTDLDAYRDRVQRFAQLQTSGQTIVEMKVQLDTDLVHIAPMLVRMPMARPKLSDGTLVFPVTHLGNVSSAFLQVHNPSNVTIDVGLVIEKDASNDVFFCASHADDDKCVAAWHNREASTLNFMLSPDATEKHVLAPGEVCQLGPIRFAPDLVKEYVGRIYLRNSLSHIEPIVVRGLGGRGKAVLDATSVDGIETLRFHNAAVGAVVVSNAGELPLSVLSASCPDCICGDGTTGFCIEPLPSVRVLHPSTALQLNVTYTPSCYYTQEHAVVTVMTSSGPLELQLQGLVTDVAACLERGGTAWYVLVAKCAIWLCFALVVGQMLYYTGDVIVADTKQCPMDDRFGYERLDVATDEDTADGNRETSTDLPDVLIADMESIEADVDASWAFTVLRRPAVNKLLEKRKLLREKEAKAADDAKRLLQVSCLQATTIEFYDLPKAVHKLPKKKKAAQKQRVDEPATTTTVAIKNAMAIPAARGPPMAGESVDKLVVVDIDVVAPEMEISLACPVATLPTNDIATPEPLDLPPLLEPDAPRDAEDQGQGQALDRPYPVATDVDKSSPTAKPPVDLDETPPVLQSVSDDAGAEATSDDETSTAIDDDISTRTSEDVSGSSDGDATSDVDDSELVAVDCPTPMPDDKEQLDDYISEIFDHVALPPVSLPPVAQPVATASRVRAPPGFSAADADPTSVSLTYSQLQEQQRMIASLETELAENDMWALGPPDDSGSAFQAPLSLFGSSYFTGKAPGFIGSKAPTSRLSSHRFFDDGADLASLGGTKFPFESSRDVFLGSEAIDDNADRRAFSFW</sequence>
<protein>
    <recommendedName>
        <fullName evidence="4">Transmembrane protein 131-like N-terminal domain-containing protein</fullName>
    </recommendedName>
</protein>
<dbReference type="OMA" id="FCASHAD"/>
<dbReference type="KEGG" id="spar:SPRG_03490"/>
<evidence type="ECO:0008006" key="4">
    <source>
        <dbReference type="Google" id="ProtNLM"/>
    </source>
</evidence>
<dbReference type="GeneID" id="24125992"/>
<evidence type="ECO:0000313" key="3">
    <source>
        <dbReference type="Proteomes" id="UP000030745"/>
    </source>
</evidence>
<dbReference type="OrthoDB" id="168404at2759"/>
<evidence type="ECO:0000256" key="1">
    <source>
        <dbReference type="SAM" id="MobiDB-lite"/>
    </source>
</evidence>
<dbReference type="GO" id="GO:0016020">
    <property type="term" value="C:membrane"/>
    <property type="evidence" value="ECO:0007669"/>
    <property type="project" value="TreeGrafter"/>
</dbReference>
<dbReference type="PANTHER" id="PTHR22050">
    <property type="entry name" value="RW1 PROTEIN HOMOLOG"/>
    <property type="match status" value="1"/>
</dbReference>
<dbReference type="RefSeq" id="XP_012197468.1">
    <property type="nucleotide sequence ID" value="XM_012342078.1"/>
</dbReference>
<gene>
    <name evidence="2" type="ORF">SPRG_03490</name>
</gene>
<accession>A0A067CYF0</accession>
<keyword evidence="3" id="KW-1185">Reference proteome</keyword>
<evidence type="ECO:0000313" key="2">
    <source>
        <dbReference type="EMBL" id="KDO31561.1"/>
    </source>
</evidence>
<dbReference type="Proteomes" id="UP000030745">
    <property type="component" value="Unassembled WGS sequence"/>
</dbReference>
<dbReference type="VEuPathDB" id="FungiDB:SPRG_03490"/>